<dbReference type="Gene3D" id="3.20.80.10">
    <property type="entry name" value="Regulatory factor, effector binding domain"/>
    <property type="match status" value="1"/>
</dbReference>
<gene>
    <name evidence="1" type="ORF">GM51_5105</name>
</gene>
<dbReference type="PANTHER" id="PTHR11220">
    <property type="entry name" value="HEME-BINDING PROTEIN-RELATED"/>
    <property type="match status" value="1"/>
</dbReference>
<comment type="caution">
    <text evidence="1">The sequence shown here is derived from an EMBL/GenBank/DDBJ whole genome shotgun (WGS) entry which is preliminary data.</text>
</comment>
<evidence type="ECO:0000313" key="1">
    <source>
        <dbReference type="EMBL" id="KGA20516.1"/>
    </source>
</evidence>
<accession>A0A094R0U4</accession>
<evidence type="ECO:0008006" key="2">
    <source>
        <dbReference type="Google" id="ProtNLM"/>
    </source>
</evidence>
<dbReference type="InterPro" id="IPR006917">
    <property type="entry name" value="SOUL_heme-bd"/>
</dbReference>
<name>A0A094R0U4_9ZZZZ</name>
<proteinExistence type="predicted"/>
<dbReference type="AlphaFoldDB" id="A0A094R0U4"/>
<reference evidence="1" key="1">
    <citation type="submission" date="2014-06" db="EMBL/GenBank/DDBJ databases">
        <title>Key roles for freshwater Actinobacteria revealed by deep metagenomic sequencing.</title>
        <authorList>
            <person name="Ghai R."/>
            <person name="Mizuno C.M."/>
            <person name="Picazo A."/>
            <person name="Camacho A."/>
            <person name="Rodriguez-Valera F."/>
        </authorList>
    </citation>
    <scope>NUCLEOTIDE SEQUENCE</scope>
</reference>
<sequence length="173" mass="19450">MTERQPYTVVEKCIGYEIRDYPESRLAQVDLRASFSSAGNMAFGPLIRYISGGNASSQRIAMTAPVLQEAFPQDTYRVSFVMPAEMTEESMPRPIDTRVTMVTVPARRVAALGFRGGWSESRFRQQASALRSALARDNRTWSGEPTYARFDPPWKPGFLKYSEVLVDLTPQDA</sequence>
<dbReference type="SUPFAM" id="SSF55136">
    <property type="entry name" value="Probable bacterial effector-binding domain"/>
    <property type="match status" value="1"/>
</dbReference>
<dbReference type="Pfam" id="PF04832">
    <property type="entry name" value="SOUL"/>
    <property type="match status" value="1"/>
</dbReference>
<dbReference type="EMBL" id="JNSL01000021">
    <property type="protein sequence ID" value="KGA20516.1"/>
    <property type="molecule type" value="Genomic_DNA"/>
</dbReference>
<organism evidence="1">
    <name type="scientific">freshwater metagenome</name>
    <dbReference type="NCBI Taxonomy" id="449393"/>
    <lineage>
        <taxon>unclassified sequences</taxon>
        <taxon>metagenomes</taxon>
        <taxon>ecological metagenomes</taxon>
    </lineage>
</organism>
<protein>
    <recommendedName>
        <fullName evidence="2">SOUL heme-binding protein</fullName>
    </recommendedName>
</protein>
<dbReference type="PANTHER" id="PTHR11220:SF58">
    <property type="entry name" value="SOUL HEME-BINDING FAMILY PROTEIN"/>
    <property type="match status" value="1"/>
</dbReference>
<dbReference type="InterPro" id="IPR011256">
    <property type="entry name" value="Reg_factor_effector_dom_sf"/>
</dbReference>